<keyword evidence="2" id="KW-1003">Cell membrane</keyword>
<evidence type="ECO:0000256" key="3">
    <source>
        <dbReference type="ARBA" id="ARBA00022692"/>
    </source>
</evidence>
<dbReference type="InterPro" id="IPR050450">
    <property type="entry name" value="COX15/CtaA_HemeA_synthase"/>
</dbReference>
<reference evidence="13" key="1">
    <citation type="submission" date="2020-05" db="EMBL/GenBank/DDBJ databases">
        <authorList>
            <person name="Chiriac C."/>
            <person name="Salcher M."/>
            <person name="Ghai R."/>
            <person name="Kavagutti S V."/>
        </authorList>
    </citation>
    <scope>NUCLEOTIDE SEQUENCE</scope>
</reference>
<comment type="pathway">
    <text evidence="11">Porphyrin-containing compound metabolism.</text>
</comment>
<organism evidence="13">
    <name type="scientific">freshwater metagenome</name>
    <dbReference type="NCBI Taxonomy" id="449393"/>
    <lineage>
        <taxon>unclassified sequences</taxon>
        <taxon>metagenomes</taxon>
        <taxon>ecological metagenomes</taxon>
    </lineage>
</organism>
<evidence type="ECO:0000256" key="9">
    <source>
        <dbReference type="ARBA" id="ARBA00023136"/>
    </source>
</evidence>
<feature type="transmembrane region" description="Helical" evidence="12">
    <location>
        <begin position="107"/>
        <end position="124"/>
    </location>
</feature>
<keyword evidence="5 12" id="KW-1133">Transmembrane helix</keyword>
<dbReference type="EMBL" id="CAFAAG010000019">
    <property type="protein sequence ID" value="CAB4789101.1"/>
    <property type="molecule type" value="Genomic_DNA"/>
</dbReference>
<dbReference type="InterPro" id="IPR003780">
    <property type="entry name" value="COX15/CtaA_fam"/>
</dbReference>
<gene>
    <name evidence="13" type="ORF">UFOPK2975_00430</name>
</gene>
<name>A0A6J6WV00_9ZZZZ</name>
<dbReference type="PANTHER" id="PTHR35457:SF1">
    <property type="entry name" value="HEME A SYNTHASE"/>
    <property type="match status" value="1"/>
</dbReference>
<dbReference type="GO" id="GO:0016020">
    <property type="term" value="C:membrane"/>
    <property type="evidence" value="ECO:0007669"/>
    <property type="project" value="UniProtKB-SubCell"/>
</dbReference>
<keyword evidence="8" id="KW-0350">Heme biosynthesis</keyword>
<evidence type="ECO:0000256" key="4">
    <source>
        <dbReference type="ARBA" id="ARBA00022723"/>
    </source>
</evidence>
<evidence type="ECO:0000256" key="11">
    <source>
        <dbReference type="ARBA" id="ARBA00023444"/>
    </source>
</evidence>
<keyword evidence="3 12" id="KW-0812">Transmembrane</keyword>
<keyword evidence="7" id="KW-0408">Iron</keyword>
<evidence type="ECO:0000256" key="10">
    <source>
        <dbReference type="ARBA" id="ARBA00023157"/>
    </source>
</evidence>
<dbReference type="Pfam" id="PF02628">
    <property type="entry name" value="COX15-CtaA"/>
    <property type="match status" value="1"/>
</dbReference>
<evidence type="ECO:0000256" key="12">
    <source>
        <dbReference type="SAM" id="Phobius"/>
    </source>
</evidence>
<dbReference type="GO" id="GO:0046872">
    <property type="term" value="F:metal ion binding"/>
    <property type="evidence" value="ECO:0007669"/>
    <property type="project" value="UniProtKB-KW"/>
</dbReference>
<dbReference type="PANTHER" id="PTHR35457">
    <property type="entry name" value="HEME A SYNTHASE"/>
    <property type="match status" value="1"/>
</dbReference>
<evidence type="ECO:0000256" key="7">
    <source>
        <dbReference type="ARBA" id="ARBA00023004"/>
    </source>
</evidence>
<keyword evidence="9 12" id="KW-0472">Membrane</keyword>
<evidence type="ECO:0000256" key="6">
    <source>
        <dbReference type="ARBA" id="ARBA00023002"/>
    </source>
</evidence>
<dbReference type="AlphaFoldDB" id="A0A6J6WV00"/>
<feature type="transmembrane region" description="Helical" evidence="12">
    <location>
        <begin position="155"/>
        <end position="175"/>
    </location>
</feature>
<evidence type="ECO:0000256" key="8">
    <source>
        <dbReference type="ARBA" id="ARBA00023133"/>
    </source>
</evidence>
<evidence type="ECO:0000313" key="13">
    <source>
        <dbReference type="EMBL" id="CAB4789101.1"/>
    </source>
</evidence>
<feature type="transmembrane region" description="Helical" evidence="12">
    <location>
        <begin position="49"/>
        <end position="68"/>
    </location>
</feature>
<keyword evidence="10" id="KW-1015">Disulfide bond</keyword>
<evidence type="ECO:0000256" key="2">
    <source>
        <dbReference type="ARBA" id="ARBA00022475"/>
    </source>
</evidence>
<protein>
    <submittedName>
        <fullName evidence="13">Unannotated protein</fullName>
    </submittedName>
</protein>
<evidence type="ECO:0000256" key="1">
    <source>
        <dbReference type="ARBA" id="ARBA00004141"/>
    </source>
</evidence>
<proteinExistence type="predicted"/>
<sequence length="278" mass="29614">MSLYAIIITGSLVRLTGSGLGCADWPQCSSTKFVDVSTGHAAIEQINRLFTGIVSAAVIAAVLGSIFVTPRRKSLIWLSSGLVIGVLAQVILGAVVVLTGLNPWSNMAHFLVSLALVTTAVFLVEHAGATNVLGDFSVSDPVVPTRQMTRRLADLILGLCGLAIVLGTLVTGSGPHAGDENAIRLTFDLKSITRIHSATVLFCVVATLIFITQIRKNTSEWIRLRAKLEIFLFMAVAQGGLGYLQYFAGVPAQLVAVHVAFAVAVWISVLRLWIAARH</sequence>
<dbReference type="GO" id="GO:0016491">
    <property type="term" value="F:oxidoreductase activity"/>
    <property type="evidence" value="ECO:0007669"/>
    <property type="project" value="UniProtKB-KW"/>
</dbReference>
<feature type="transmembrane region" description="Helical" evidence="12">
    <location>
        <begin position="226"/>
        <end position="248"/>
    </location>
</feature>
<feature type="transmembrane region" description="Helical" evidence="12">
    <location>
        <begin position="75"/>
        <end position="101"/>
    </location>
</feature>
<keyword evidence="6" id="KW-0560">Oxidoreductase</keyword>
<accession>A0A6J6WV00</accession>
<evidence type="ECO:0000256" key="5">
    <source>
        <dbReference type="ARBA" id="ARBA00022989"/>
    </source>
</evidence>
<feature type="transmembrane region" description="Helical" evidence="12">
    <location>
        <begin position="195"/>
        <end position="214"/>
    </location>
</feature>
<keyword evidence="4" id="KW-0479">Metal-binding</keyword>
<feature type="transmembrane region" description="Helical" evidence="12">
    <location>
        <begin position="254"/>
        <end position="274"/>
    </location>
</feature>
<comment type="subcellular location">
    <subcellularLocation>
        <location evidence="1">Membrane</location>
        <topology evidence="1">Multi-pass membrane protein</topology>
    </subcellularLocation>
</comment>
<dbReference type="GO" id="GO:0006784">
    <property type="term" value="P:heme A biosynthetic process"/>
    <property type="evidence" value="ECO:0007669"/>
    <property type="project" value="InterPro"/>
</dbReference>